<sequence length="383" mass="43150">MPDYDLLPCGVISLNLNEKILAVNSYIIEKLGYTFSELENTSINSILSTGSRILYKTHFYPTLMGKGKVQEIVLSLTGKDGTKYPFLFNMSMDASQIHISGLILNKRSDFESGLIEAKNAAETALLKNKELMLAHNELGKIQKELESQLREEKTTNKELRILNKMISHDLQEPLRKIQLFASRTILKADSLNSMDDVLHNLNKIIEVAGRGHSLTKRLQQYSELEYYTLRKAHVNLTGIIESIKTESPLSTYDFIYDLEINSLYGDEDKITILFTELFHLIGRLIGSNGVKSMNLSSRISAKETKSPTNLEIGKLKILLMVEPKINNEDAKEMVHHAGGHRMGINLDMVFCEKITSLHGGTFNIEILDSGKIRIAIMLPHVSL</sequence>
<keyword evidence="2" id="KW-1185">Reference proteome</keyword>
<accession>A0A653W7C0</accession>
<protein>
    <submittedName>
        <fullName evidence="1">Uncharacterized protein</fullName>
    </submittedName>
</protein>
<reference evidence="1 2" key="1">
    <citation type="submission" date="2019-10" db="EMBL/GenBank/DDBJ databases">
        <authorList>
            <person name="Karimi E."/>
        </authorList>
    </citation>
    <scope>NUCLEOTIDE SEQUENCE [LARGE SCALE GENOMIC DNA]</scope>
    <source>
        <strain evidence="1">Maribacter sp. 151</strain>
    </source>
</reference>
<dbReference type="SUPFAM" id="SSF55785">
    <property type="entry name" value="PYP-like sensor domain (PAS domain)"/>
    <property type="match status" value="1"/>
</dbReference>
<proteinExistence type="predicted"/>
<gene>
    <name evidence="1" type="ORF">MARI151_60162</name>
</gene>
<dbReference type="Gene3D" id="1.10.287.130">
    <property type="match status" value="1"/>
</dbReference>
<dbReference type="InterPro" id="IPR035965">
    <property type="entry name" value="PAS-like_dom_sf"/>
</dbReference>
<dbReference type="AlphaFoldDB" id="A0A653W7C0"/>
<organism evidence="1 2">
    <name type="scientific">Maribacter litoralis</name>
    <dbReference type="NCBI Taxonomy" id="2059726"/>
    <lineage>
        <taxon>Bacteria</taxon>
        <taxon>Pseudomonadati</taxon>
        <taxon>Bacteroidota</taxon>
        <taxon>Flavobacteriia</taxon>
        <taxon>Flavobacteriales</taxon>
        <taxon>Flavobacteriaceae</taxon>
        <taxon>Maribacter</taxon>
    </lineage>
</organism>
<dbReference type="InterPro" id="IPR036097">
    <property type="entry name" value="HisK_dim/P_sf"/>
</dbReference>
<dbReference type="RefSeq" id="WP_159303831.1">
    <property type="nucleotide sequence ID" value="NZ_LR733271.1"/>
</dbReference>
<dbReference type="SUPFAM" id="SSF47384">
    <property type="entry name" value="Homodimeric domain of signal transducing histidine kinase"/>
    <property type="match status" value="1"/>
</dbReference>
<dbReference type="InterPro" id="IPR000014">
    <property type="entry name" value="PAS"/>
</dbReference>
<name>A0A653W7C0_9FLAO</name>
<evidence type="ECO:0000313" key="2">
    <source>
        <dbReference type="Proteomes" id="UP000430202"/>
    </source>
</evidence>
<dbReference type="Gene3D" id="3.30.450.20">
    <property type="entry name" value="PAS domain"/>
    <property type="match status" value="1"/>
</dbReference>
<dbReference type="GO" id="GO:0000155">
    <property type="term" value="F:phosphorelay sensor kinase activity"/>
    <property type="evidence" value="ECO:0007669"/>
    <property type="project" value="InterPro"/>
</dbReference>
<dbReference type="CDD" id="cd00130">
    <property type="entry name" value="PAS"/>
    <property type="match status" value="1"/>
</dbReference>
<dbReference type="Proteomes" id="UP000430202">
    <property type="component" value="Unassembled WGS sequence"/>
</dbReference>
<dbReference type="EMBL" id="CABWLR010000006">
    <property type="protein sequence ID" value="VXC14377.1"/>
    <property type="molecule type" value="Genomic_DNA"/>
</dbReference>
<evidence type="ECO:0000313" key="1">
    <source>
        <dbReference type="EMBL" id="VXC14377.1"/>
    </source>
</evidence>